<dbReference type="EC" id="2.3.2.27" evidence="2"/>
<gene>
    <name evidence="10" type="ORF">SSX86_011493</name>
</gene>
<proteinExistence type="predicted"/>
<keyword evidence="3" id="KW-0808">Transferase</keyword>
<organism evidence="10 11">
    <name type="scientific">Deinandra increscens subsp. villosa</name>
    <dbReference type="NCBI Taxonomy" id="3103831"/>
    <lineage>
        <taxon>Eukaryota</taxon>
        <taxon>Viridiplantae</taxon>
        <taxon>Streptophyta</taxon>
        <taxon>Embryophyta</taxon>
        <taxon>Tracheophyta</taxon>
        <taxon>Spermatophyta</taxon>
        <taxon>Magnoliopsida</taxon>
        <taxon>eudicotyledons</taxon>
        <taxon>Gunneridae</taxon>
        <taxon>Pentapetalae</taxon>
        <taxon>asterids</taxon>
        <taxon>campanulids</taxon>
        <taxon>Asterales</taxon>
        <taxon>Asteraceae</taxon>
        <taxon>Asteroideae</taxon>
        <taxon>Heliantheae alliance</taxon>
        <taxon>Madieae</taxon>
        <taxon>Madiinae</taxon>
        <taxon>Deinandra</taxon>
    </lineage>
</organism>
<dbReference type="PANTHER" id="PTHR15710:SF116">
    <property type="entry name" value="RING_U-BOX SUPERFAMILY PROTEIN"/>
    <property type="match status" value="1"/>
</dbReference>
<dbReference type="SUPFAM" id="SSF57850">
    <property type="entry name" value="RING/U-box"/>
    <property type="match status" value="1"/>
</dbReference>
<reference evidence="10 11" key="1">
    <citation type="submission" date="2024-04" db="EMBL/GenBank/DDBJ databases">
        <title>The reference genome of an endangered Asteraceae, Deinandra increscens subsp. villosa, native to the Central Coast of California.</title>
        <authorList>
            <person name="Guilliams M."/>
            <person name="Hasenstab-Lehman K."/>
            <person name="Meyer R."/>
            <person name="Mcevoy S."/>
        </authorList>
    </citation>
    <scope>NUCLEOTIDE SEQUENCE [LARGE SCALE GENOMIC DNA]</scope>
    <source>
        <tissue evidence="10">Leaf</tissue>
    </source>
</reference>
<comment type="caution">
    <text evidence="10">The sequence shown here is derived from an EMBL/GenBank/DDBJ whole genome shotgun (WGS) entry which is preliminary data.</text>
</comment>
<dbReference type="SMART" id="SM00184">
    <property type="entry name" value="RING"/>
    <property type="match status" value="1"/>
</dbReference>
<protein>
    <recommendedName>
        <fullName evidence="2">RING-type E3 ubiquitin transferase</fullName>
        <ecNumber evidence="2">2.3.2.27</ecNumber>
    </recommendedName>
</protein>
<evidence type="ECO:0000256" key="7">
    <source>
        <dbReference type="ARBA" id="ARBA00022833"/>
    </source>
</evidence>
<dbReference type="GO" id="GO:0008270">
    <property type="term" value="F:zinc ion binding"/>
    <property type="evidence" value="ECO:0007669"/>
    <property type="project" value="UniProtKB-KW"/>
</dbReference>
<dbReference type="PANTHER" id="PTHR15710">
    <property type="entry name" value="E3 UBIQUITIN-PROTEIN LIGASE PRAJA"/>
    <property type="match status" value="1"/>
</dbReference>
<evidence type="ECO:0000256" key="1">
    <source>
        <dbReference type="ARBA" id="ARBA00000900"/>
    </source>
</evidence>
<evidence type="ECO:0000256" key="2">
    <source>
        <dbReference type="ARBA" id="ARBA00012483"/>
    </source>
</evidence>
<dbReference type="Gene3D" id="3.30.40.10">
    <property type="entry name" value="Zinc/RING finger domain, C3HC4 (zinc finger)"/>
    <property type="match status" value="1"/>
</dbReference>
<keyword evidence="7" id="KW-0862">Zinc</keyword>
<evidence type="ECO:0000259" key="9">
    <source>
        <dbReference type="PROSITE" id="PS50089"/>
    </source>
</evidence>
<dbReference type="PROSITE" id="PS50089">
    <property type="entry name" value="ZF_RING_2"/>
    <property type="match status" value="1"/>
</dbReference>
<accession>A0AAP0D738</accession>
<evidence type="ECO:0000313" key="11">
    <source>
        <dbReference type="Proteomes" id="UP001408789"/>
    </source>
</evidence>
<evidence type="ECO:0000256" key="8">
    <source>
        <dbReference type="PROSITE-ProRule" id="PRU00175"/>
    </source>
</evidence>
<dbReference type="InterPro" id="IPR001841">
    <property type="entry name" value="Znf_RING"/>
</dbReference>
<comment type="catalytic activity">
    <reaction evidence="1">
        <text>S-ubiquitinyl-[E2 ubiquitin-conjugating enzyme]-L-cysteine + [acceptor protein]-L-lysine = [E2 ubiquitin-conjugating enzyme]-L-cysteine + N(6)-ubiquitinyl-[acceptor protein]-L-lysine.</text>
        <dbReference type="EC" id="2.3.2.27"/>
    </reaction>
</comment>
<dbReference type="AlphaFoldDB" id="A0AAP0D738"/>
<evidence type="ECO:0000256" key="6">
    <source>
        <dbReference type="ARBA" id="ARBA00022786"/>
    </source>
</evidence>
<name>A0AAP0D738_9ASTR</name>
<evidence type="ECO:0000256" key="4">
    <source>
        <dbReference type="ARBA" id="ARBA00022723"/>
    </source>
</evidence>
<feature type="domain" description="RING-type" evidence="9">
    <location>
        <begin position="184"/>
        <end position="225"/>
    </location>
</feature>
<dbReference type="CDD" id="cd16667">
    <property type="entry name" value="RING-H2_RNF126-like"/>
    <property type="match status" value="1"/>
</dbReference>
<evidence type="ECO:0000256" key="5">
    <source>
        <dbReference type="ARBA" id="ARBA00022771"/>
    </source>
</evidence>
<dbReference type="Proteomes" id="UP001408789">
    <property type="component" value="Unassembled WGS sequence"/>
</dbReference>
<evidence type="ECO:0000313" key="10">
    <source>
        <dbReference type="EMBL" id="KAK9069589.1"/>
    </source>
</evidence>
<dbReference type="InterPro" id="IPR013083">
    <property type="entry name" value="Znf_RING/FYVE/PHD"/>
</dbReference>
<keyword evidence="4" id="KW-0479">Metal-binding</keyword>
<evidence type="ECO:0000256" key="3">
    <source>
        <dbReference type="ARBA" id="ARBA00022679"/>
    </source>
</evidence>
<keyword evidence="6" id="KW-0833">Ubl conjugation pathway</keyword>
<dbReference type="EMBL" id="JBCNJP010000013">
    <property type="protein sequence ID" value="KAK9069589.1"/>
    <property type="molecule type" value="Genomic_DNA"/>
</dbReference>
<dbReference type="GO" id="GO:0005737">
    <property type="term" value="C:cytoplasm"/>
    <property type="evidence" value="ECO:0007669"/>
    <property type="project" value="TreeGrafter"/>
</dbReference>
<dbReference type="FunFam" id="3.30.40.10:FF:000022">
    <property type="entry name" value="E3 ubiquitin-protein ligase RING1-like"/>
    <property type="match status" value="1"/>
</dbReference>
<keyword evidence="11" id="KW-1185">Reference proteome</keyword>
<keyword evidence="5 8" id="KW-0863">Zinc-finger</keyword>
<dbReference type="GO" id="GO:0061630">
    <property type="term" value="F:ubiquitin protein ligase activity"/>
    <property type="evidence" value="ECO:0007669"/>
    <property type="project" value="UniProtKB-EC"/>
</dbReference>
<sequence length="317" mass="36393">MSLQPRRRVSVNGNQRMRTYHYYWCRRCQRTFRTNSNNLPQNVCPRCLGIVPDELDTQGHRFVSNIANIEPSLASQLIENLTYLFDPPEPQPQFIGPLGLHTDTGTDTENEQGLGSNFIFRVTGSHPTLLGVGSLNQQHAAFEANNVLDGQEEIPRPPQTPVSVIEALPLVSLTPSHLVNDSHCPVCKDEFEVGEEVKELPCKHFYHSDCIIPWLRIHDTCPVCRYKIQGLSNSNEQTYFEDPFQRQDFENNINMNRGLEQLITLWPFRAFASSTFRHDYFHDNSNQTSLLDRIGDTLGSVYDFLFNLVSPFRNNMY</sequence>
<dbReference type="Pfam" id="PF13639">
    <property type="entry name" value="zf-RING_2"/>
    <property type="match status" value="1"/>
</dbReference>
<dbReference type="GO" id="GO:0016567">
    <property type="term" value="P:protein ubiquitination"/>
    <property type="evidence" value="ECO:0007669"/>
    <property type="project" value="TreeGrafter"/>
</dbReference>